<dbReference type="RefSeq" id="WP_093264854.1">
    <property type="nucleotide sequence ID" value="NZ_FNOK01000008.1"/>
</dbReference>
<evidence type="ECO:0000256" key="1">
    <source>
        <dbReference type="SAM" id="MobiDB-lite"/>
    </source>
</evidence>
<keyword evidence="4" id="KW-1185">Reference proteome</keyword>
<dbReference type="EMBL" id="FNOK01000008">
    <property type="protein sequence ID" value="SDX15702.1"/>
    <property type="molecule type" value="Genomic_DNA"/>
</dbReference>
<protein>
    <recommendedName>
        <fullName evidence="5">Oxidoreductase</fullName>
    </recommendedName>
</protein>
<evidence type="ECO:0000256" key="2">
    <source>
        <dbReference type="SAM" id="Phobius"/>
    </source>
</evidence>
<keyword evidence="2" id="KW-0812">Transmembrane</keyword>
<organism evidence="3 4">
    <name type="scientific">Saccharopolyspora shandongensis</name>
    <dbReference type="NCBI Taxonomy" id="418495"/>
    <lineage>
        <taxon>Bacteria</taxon>
        <taxon>Bacillati</taxon>
        <taxon>Actinomycetota</taxon>
        <taxon>Actinomycetes</taxon>
        <taxon>Pseudonocardiales</taxon>
        <taxon>Pseudonocardiaceae</taxon>
        <taxon>Saccharopolyspora</taxon>
    </lineage>
</organism>
<name>A0A1H2ZDY8_9PSEU</name>
<accession>A0A1H2ZDY8</accession>
<evidence type="ECO:0000313" key="3">
    <source>
        <dbReference type="EMBL" id="SDX15702.1"/>
    </source>
</evidence>
<sequence>MPGRPWDNGGPQTAAERRFDELLRPSRAPAQPADQPAPGEGNGQFAPAERVIRGEYFTRRLIDSLEEGGWRLFNRRGAQPLVIAVENALITGRVELRNADLPYLLEFVGCRFETAPDLRQARLAGLVMWNCRFPGLNARNLSVSNDTALRRCRSIGGVVDLADADLGGSLLLNDSELRNPGRRAIYGDRLKVSGALLGIRLQVAGEIRIPGAQVGGNLTLSGGTLRNRGRNALNATGIQIGGSLRFDVDRNTGRAFTAAGRLLLPSARIAGDLRLRDALLEPGVQPPHRGDSQHDDPAATLVADRADIRGDIQLDQGFRSGGTLRLVSTTVGGNLRMAGAQIDLRWLRSPAASVEQPLRAAHLDGTQIFGNLDARNIVVRGQFRMTDVTVNGSIQFNNAKLVGPRTDVLRASRVVVGSNLECREAEVVGSLQLQGVRVGANVDLRSAQLTKPAWHQHRKGYKASLDLRAARIERDLVCAEGSRTFHAEGAVELRWATIGRHLNFWGCELGDGFSPAAFNAFGVVAQELTLLPRSAPQGRITLRQAQCELLADNAVLWSARGGLDFEDFGYENFSESFELTDQDRVQERLGWLRATAGGAYQPGPYDQIARVFRANGLEEHAVTALIEKQRHRYAATSATTRPGLRWTVRLWSLLQRITVGYGYRPLRALAWMLLFATAGTAWFAFHPLIPINEQDHPVWNPLLYTLDQMVPVVTLGQDDMWQARGVSQWVTVVLVAVGWTLATTVAAGISRGLHRER</sequence>
<feature type="compositionally biased region" description="Low complexity" evidence="1">
    <location>
        <begin position="28"/>
        <end position="38"/>
    </location>
</feature>
<evidence type="ECO:0008006" key="5">
    <source>
        <dbReference type="Google" id="ProtNLM"/>
    </source>
</evidence>
<keyword evidence="2" id="KW-0472">Membrane</keyword>
<dbReference type="AlphaFoldDB" id="A0A1H2ZDY8"/>
<feature type="transmembrane region" description="Helical" evidence="2">
    <location>
        <begin position="729"/>
        <end position="749"/>
    </location>
</feature>
<keyword evidence="2" id="KW-1133">Transmembrane helix</keyword>
<dbReference type="Proteomes" id="UP000199529">
    <property type="component" value="Unassembled WGS sequence"/>
</dbReference>
<dbReference type="OrthoDB" id="5194370at2"/>
<evidence type="ECO:0000313" key="4">
    <source>
        <dbReference type="Proteomes" id="UP000199529"/>
    </source>
</evidence>
<gene>
    <name evidence="3" type="ORF">SAMN05216215_100817</name>
</gene>
<proteinExistence type="predicted"/>
<feature type="region of interest" description="Disordered" evidence="1">
    <location>
        <begin position="1"/>
        <end position="45"/>
    </location>
</feature>
<feature type="compositionally biased region" description="Basic and acidic residues" evidence="1">
    <location>
        <begin position="15"/>
        <end position="24"/>
    </location>
</feature>
<dbReference type="STRING" id="418495.SAMN05216215_100817"/>
<reference evidence="4" key="1">
    <citation type="submission" date="2016-10" db="EMBL/GenBank/DDBJ databases">
        <authorList>
            <person name="Varghese N."/>
            <person name="Submissions S."/>
        </authorList>
    </citation>
    <scope>NUCLEOTIDE SEQUENCE [LARGE SCALE GENOMIC DNA]</scope>
    <source>
        <strain evidence="4">CGMCC 4.3530</strain>
    </source>
</reference>